<evidence type="ECO:0000256" key="1">
    <source>
        <dbReference type="ARBA" id="ARBA00022741"/>
    </source>
</evidence>
<dbReference type="EMBL" id="JAVRHZ010000006">
    <property type="protein sequence ID" value="MDT0556341.1"/>
    <property type="molecule type" value="Genomic_DNA"/>
</dbReference>
<dbReference type="SUPFAM" id="SSF52540">
    <property type="entry name" value="P-loop containing nucleoside triphosphate hydrolases"/>
    <property type="match status" value="1"/>
</dbReference>
<dbReference type="Pfam" id="PF00488">
    <property type="entry name" value="MutS_V"/>
    <property type="match status" value="1"/>
</dbReference>
<keyword evidence="3" id="KW-0238">DNA-binding</keyword>
<evidence type="ECO:0000313" key="7">
    <source>
        <dbReference type="Proteomes" id="UP001254488"/>
    </source>
</evidence>
<sequence>MQTPQEFYSSQIEEKSANLAQIKKRLLLLSLLRLGVFCVVGFAMYLTFANTPLFVGILVGGLILFIFLVVKHTGVTYKKEWCKKLLALNKDELKVLNGQRDHLFSGEEYKDDTHAYCNDIDLFGEGSFFQYINRTALETGRNTLAFLLKENVINKIQIKQEAIKELAAIPKWRQDFSATASLVKTEVSAKKVIKWLQDYQPFVPKIMQWMPIVFSILSVIFFTAYFLDFISGYVVFGWFLVGLAISGAYLKKVNTLSAHTAQIQSTFQQYYKLLSKIEAQEFSSQLLSEKKVSIIDKTKNASSILKQFSKRLDALDQRNNMLIGVLANGFMLRDLKQSLLIEQWIATYKDEVNTWFKAITFFDSYNSLGNFVFNHPKYVFPIINNNDVIIDSKQIGHPLLNPNKVVRSDFSIAKETFFIVTGANMAGKSTFLRTVGLQIVMANLGLPVSAEKVNYSPIKLISSMQTSDSLTDDESYFFSELKRLKYIVEAIKQDEYFIILDEILKGTNSTDKAQGSRKFIDKLVASKSTGIIATHDLSLCDAANEYEEVKNYYFDAEIVNNELYFDYTLKKGICQNMNASFLLKKMGIVN</sequence>
<dbReference type="RefSeq" id="WP_311333293.1">
    <property type="nucleotide sequence ID" value="NZ_JAVRHZ010000006.1"/>
</dbReference>
<dbReference type="PANTHER" id="PTHR11361">
    <property type="entry name" value="DNA MISMATCH REPAIR PROTEIN MUTS FAMILY MEMBER"/>
    <property type="match status" value="1"/>
</dbReference>
<feature type="domain" description="DNA mismatch repair proteins mutS family" evidence="5">
    <location>
        <begin position="415"/>
        <end position="587"/>
    </location>
</feature>
<keyword evidence="2" id="KW-0067">ATP-binding</keyword>
<dbReference type="Proteomes" id="UP001254488">
    <property type="component" value="Unassembled WGS sequence"/>
</dbReference>
<dbReference type="InterPro" id="IPR045076">
    <property type="entry name" value="MutS"/>
</dbReference>
<organism evidence="6 7">
    <name type="scientific">Patiriisocius hiemis</name>
    <dbReference type="NCBI Taxonomy" id="3075604"/>
    <lineage>
        <taxon>Bacteria</taxon>
        <taxon>Pseudomonadati</taxon>
        <taxon>Bacteroidota</taxon>
        <taxon>Flavobacteriia</taxon>
        <taxon>Flavobacteriales</taxon>
        <taxon>Flavobacteriaceae</taxon>
        <taxon>Patiriisocius</taxon>
    </lineage>
</organism>
<gene>
    <name evidence="6" type="ORF">RM538_10020</name>
</gene>
<feature type="transmembrane region" description="Helical" evidence="4">
    <location>
        <begin position="209"/>
        <end position="227"/>
    </location>
</feature>
<keyword evidence="7" id="KW-1185">Reference proteome</keyword>
<evidence type="ECO:0000256" key="4">
    <source>
        <dbReference type="SAM" id="Phobius"/>
    </source>
</evidence>
<dbReference type="InterPro" id="IPR027417">
    <property type="entry name" value="P-loop_NTPase"/>
</dbReference>
<evidence type="ECO:0000256" key="2">
    <source>
        <dbReference type="ARBA" id="ARBA00022840"/>
    </source>
</evidence>
<evidence type="ECO:0000256" key="3">
    <source>
        <dbReference type="ARBA" id="ARBA00023125"/>
    </source>
</evidence>
<comment type="caution">
    <text evidence="6">The sequence shown here is derived from an EMBL/GenBank/DDBJ whole genome shotgun (WGS) entry which is preliminary data.</text>
</comment>
<feature type="transmembrane region" description="Helical" evidence="4">
    <location>
        <begin position="52"/>
        <end position="70"/>
    </location>
</feature>
<feature type="transmembrane region" description="Helical" evidence="4">
    <location>
        <begin position="26"/>
        <end position="46"/>
    </location>
</feature>
<dbReference type="InterPro" id="IPR000432">
    <property type="entry name" value="DNA_mismatch_repair_MutS_C"/>
</dbReference>
<reference evidence="6 7" key="1">
    <citation type="submission" date="2023-09" db="EMBL/GenBank/DDBJ databases">
        <authorList>
            <person name="Rey-Velasco X."/>
        </authorList>
    </citation>
    <scope>NUCLEOTIDE SEQUENCE [LARGE SCALE GENOMIC DNA]</scope>
    <source>
        <strain evidence="6 7">W242</strain>
    </source>
</reference>
<evidence type="ECO:0000313" key="6">
    <source>
        <dbReference type="EMBL" id="MDT0556341.1"/>
    </source>
</evidence>
<accession>A0ABU2YDT6</accession>
<name>A0ABU2YDT6_9FLAO</name>
<protein>
    <submittedName>
        <fullName evidence="6">DNA mismatch repair protein MutS</fullName>
    </submittedName>
</protein>
<keyword evidence="4" id="KW-0812">Transmembrane</keyword>
<dbReference type="Gene3D" id="3.40.50.300">
    <property type="entry name" value="P-loop containing nucleotide triphosphate hydrolases"/>
    <property type="match status" value="1"/>
</dbReference>
<dbReference type="PANTHER" id="PTHR11361:SF99">
    <property type="entry name" value="DNA MISMATCH REPAIR PROTEIN"/>
    <property type="match status" value="1"/>
</dbReference>
<evidence type="ECO:0000259" key="5">
    <source>
        <dbReference type="SMART" id="SM00534"/>
    </source>
</evidence>
<keyword evidence="4" id="KW-0472">Membrane</keyword>
<keyword evidence="4" id="KW-1133">Transmembrane helix</keyword>
<keyword evidence="1" id="KW-0547">Nucleotide-binding</keyword>
<dbReference type="SMART" id="SM00534">
    <property type="entry name" value="MUTSac"/>
    <property type="match status" value="1"/>
</dbReference>
<proteinExistence type="predicted"/>